<keyword evidence="8" id="KW-1185">Reference proteome</keyword>
<dbReference type="InterPro" id="IPR058240">
    <property type="entry name" value="rSAM_sf"/>
</dbReference>
<dbReference type="SUPFAM" id="SSF102114">
    <property type="entry name" value="Radical SAM enzymes"/>
    <property type="match status" value="1"/>
</dbReference>
<dbReference type="PANTHER" id="PTHR11228">
    <property type="entry name" value="RADICAL SAM DOMAIN PROTEIN"/>
    <property type="match status" value="1"/>
</dbReference>
<name>A0ABV4ZNQ6_9ACTN</name>
<organism evidence="7 8">
    <name type="scientific">Streptomyces carpaticus</name>
    <dbReference type="NCBI Taxonomy" id="285558"/>
    <lineage>
        <taxon>Bacteria</taxon>
        <taxon>Bacillati</taxon>
        <taxon>Actinomycetota</taxon>
        <taxon>Actinomycetes</taxon>
        <taxon>Kitasatosporales</taxon>
        <taxon>Streptomycetaceae</taxon>
        <taxon>Streptomyces</taxon>
    </lineage>
</organism>
<dbReference type="Proteomes" id="UP001577267">
    <property type="component" value="Unassembled WGS sequence"/>
</dbReference>
<evidence type="ECO:0000259" key="5">
    <source>
        <dbReference type="Pfam" id="PF04055"/>
    </source>
</evidence>
<dbReference type="Pfam" id="PF13186">
    <property type="entry name" value="SPASM"/>
    <property type="match status" value="1"/>
</dbReference>
<evidence type="ECO:0000256" key="2">
    <source>
        <dbReference type="ARBA" id="ARBA00022723"/>
    </source>
</evidence>
<sequence>MTKGSPMAPTIAPHVAGIRSVELEIAGTCDLKCAHCRTDSSPTAPAGAMTRADWEHALDDIAAAGIPAIQFIGGEPTLSPDLVPLIDRALELRLAVEVYTNAVIIRDRLWARLQRRRVSLATSWYTDDPNQHERITGGRGAYSRSLFNIRKAAALGVPIRVGMAEAIEGQRIAEGAAQMQAIGITNIRIDRTRAVGRAATESGPPAVAELCGRCSHPRAAIGPSGDVYGCVLSRDMPIGNVRTTALFDILTGAEGADARTAVPPATNACPPDDSNDCDPADTEACSPAYDNVEALPAPALLGGVAS</sequence>
<dbReference type="CDD" id="cd01335">
    <property type="entry name" value="Radical_SAM"/>
    <property type="match status" value="1"/>
</dbReference>
<accession>A0ABV4ZNQ6</accession>
<gene>
    <name evidence="7" type="ORF">ACE11A_15470</name>
</gene>
<evidence type="ECO:0000259" key="6">
    <source>
        <dbReference type="Pfam" id="PF13186"/>
    </source>
</evidence>
<keyword evidence="1" id="KW-0949">S-adenosyl-L-methionine</keyword>
<dbReference type="SFLD" id="SFLDS00029">
    <property type="entry name" value="Radical_SAM"/>
    <property type="match status" value="1"/>
</dbReference>
<evidence type="ECO:0000256" key="1">
    <source>
        <dbReference type="ARBA" id="ARBA00022691"/>
    </source>
</evidence>
<dbReference type="InterPro" id="IPR050377">
    <property type="entry name" value="Radical_SAM_PqqE_MftC-like"/>
</dbReference>
<feature type="domain" description="Radical SAM core" evidence="5">
    <location>
        <begin position="25"/>
        <end position="159"/>
    </location>
</feature>
<proteinExistence type="predicted"/>
<evidence type="ECO:0000313" key="7">
    <source>
        <dbReference type="EMBL" id="MFB4195751.1"/>
    </source>
</evidence>
<protein>
    <submittedName>
        <fullName evidence="7">Radical SAM/SPASM domain-containing protein</fullName>
    </submittedName>
</protein>
<evidence type="ECO:0000256" key="3">
    <source>
        <dbReference type="ARBA" id="ARBA00023004"/>
    </source>
</evidence>
<dbReference type="InterPro" id="IPR023885">
    <property type="entry name" value="4Fe4S-binding_SPASM_dom"/>
</dbReference>
<dbReference type="PANTHER" id="PTHR11228:SF7">
    <property type="entry name" value="PQQA PEPTIDE CYCLASE"/>
    <property type="match status" value="1"/>
</dbReference>
<evidence type="ECO:0000313" key="8">
    <source>
        <dbReference type="Proteomes" id="UP001577267"/>
    </source>
</evidence>
<dbReference type="EMBL" id="JBHGBT010000013">
    <property type="protein sequence ID" value="MFB4195751.1"/>
    <property type="molecule type" value="Genomic_DNA"/>
</dbReference>
<keyword evidence="3" id="KW-0408">Iron</keyword>
<keyword evidence="4" id="KW-0411">Iron-sulfur</keyword>
<dbReference type="InterPro" id="IPR007197">
    <property type="entry name" value="rSAM"/>
</dbReference>
<dbReference type="CDD" id="cd21109">
    <property type="entry name" value="SPASM"/>
    <property type="match status" value="1"/>
</dbReference>
<dbReference type="Pfam" id="PF04055">
    <property type="entry name" value="Radical_SAM"/>
    <property type="match status" value="1"/>
</dbReference>
<dbReference type="RefSeq" id="WP_375063689.1">
    <property type="nucleotide sequence ID" value="NZ_JBHGBT010000013.1"/>
</dbReference>
<comment type="caution">
    <text evidence="7">The sequence shown here is derived from an EMBL/GenBank/DDBJ whole genome shotgun (WGS) entry which is preliminary data.</text>
</comment>
<dbReference type="Gene3D" id="3.20.20.70">
    <property type="entry name" value="Aldolase class I"/>
    <property type="match status" value="1"/>
</dbReference>
<dbReference type="InterPro" id="IPR013785">
    <property type="entry name" value="Aldolase_TIM"/>
</dbReference>
<dbReference type="SFLD" id="SFLDG01067">
    <property type="entry name" value="SPASM/twitch_domain_containing"/>
    <property type="match status" value="1"/>
</dbReference>
<evidence type="ECO:0000256" key="4">
    <source>
        <dbReference type="ARBA" id="ARBA00023014"/>
    </source>
</evidence>
<reference evidence="7 8" key="1">
    <citation type="submission" date="2024-09" db="EMBL/GenBank/DDBJ databases">
        <title>Draft genome sequence of multifaceted antimicrobials producing Streptomyces sp. strain FH1.</title>
        <authorList>
            <person name="Hassan F."/>
            <person name="Ali H."/>
            <person name="Hassan N."/>
            <person name="Nawaz A."/>
        </authorList>
    </citation>
    <scope>NUCLEOTIDE SEQUENCE [LARGE SCALE GENOMIC DNA]</scope>
    <source>
        <strain evidence="7 8">FH1</strain>
    </source>
</reference>
<feature type="domain" description="4Fe4S-binding SPASM" evidence="6">
    <location>
        <begin position="217"/>
        <end position="269"/>
    </location>
</feature>
<keyword evidence="2" id="KW-0479">Metal-binding</keyword>